<dbReference type="PANTHER" id="PTHR43549">
    <property type="entry name" value="MULTIDRUG RESISTANCE PROTEIN YPNP-RELATED"/>
    <property type="match status" value="1"/>
</dbReference>
<evidence type="ECO:0000256" key="4">
    <source>
        <dbReference type="ARBA" id="ARBA00022692"/>
    </source>
</evidence>
<reference evidence="9 11" key="2">
    <citation type="submission" date="2017-03" db="EMBL/GenBank/DDBJ databases">
        <title>Complete sequence of Clostridium formicaceticum DSM 92.</title>
        <authorList>
            <person name="Poehlein A."/>
            <person name="Karl M."/>
            <person name="Bengelsdorf F.R."/>
            <person name="Duerre P."/>
            <person name="Daniel R."/>
        </authorList>
    </citation>
    <scope>NUCLEOTIDE SEQUENCE [LARGE SCALE GENOMIC DNA]</scope>
    <source>
        <strain evidence="9 11">DSM 92</strain>
    </source>
</reference>
<dbReference type="Proteomes" id="UP000192478">
    <property type="component" value="Chromosome"/>
</dbReference>
<keyword evidence="4 7" id="KW-0812">Transmembrane</keyword>
<evidence type="ECO:0000313" key="9">
    <source>
        <dbReference type="EMBL" id="ARE87285.1"/>
    </source>
</evidence>
<feature type="transmembrane region" description="Helical" evidence="7">
    <location>
        <begin position="327"/>
        <end position="351"/>
    </location>
</feature>
<feature type="transmembrane region" description="Helical" evidence="7">
    <location>
        <begin position="70"/>
        <end position="90"/>
    </location>
</feature>
<evidence type="ECO:0000256" key="7">
    <source>
        <dbReference type="SAM" id="Phobius"/>
    </source>
</evidence>
<dbReference type="InterPro" id="IPR048279">
    <property type="entry name" value="MdtK-like"/>
</dbReference>
<dbReference type="Pfam" id="PF01554">
    <property type="entry name" value="MatE"/>
    <property type="match status" value="2"/>
</dbReference>
<keyword evidence="10" id="KW-1185">Reference proteome</keyword>
<dbReference type="GO" id="GO:0042910">
    <property type="term" value="F:xenobiotic transmembrane transporter activity"/>
    <property type="evidence" value="ECO:0007669"/>
    <property type="project" value="InterPro"/>
</dbReference>
<dbReference type="CDD" id="cd13138">
    <property type="entry name" value="MATE_yoeA_like"/>
    <property type="match status" value="1"/>
</dbReference>
<feature type="transmembrane region" description="Helical" evidence="7">
    <location>
        <begin position="371"/>
        <end position="390"/>
    </location>
</feature>
<dbReference type="EMBL" id="CP020559">
    <property type="protein sequence ID" value="ARE87285.1"/>
    <property type="molecule type" value="Genomic_DNA"/>
</dbReference>
<dbReference type="InterPro" id="IPR052031">
    <property type="entry name" value="Membrane_Transporter-Flippase"/>
</dbReference>
<dbReference type="NCBIfam" id="TIGR00797">
    <property type="entry name" value="matE"/>
    <property type="match status" value="1"/>
</dbReference>
<evidence type="ECO:0000256" key="1">
    <source>
        <dbReference type="ARBA" id="ARBA00004651"/>
    </source>
</evidence>
<dbReference type="GO" id="GO:0015297">
    <property type="term" value="F:antiporter activity"/>
    <property type="evidence" value="ECO:0007669"/>
    <property type="project" value="InterPro"/>
</dbReference>
<evidence type="ECO:0000256" key="6">
    <source>
        <dbReference type="ARBA" id="ARBA00023136"/>
    </source>
</evidence>
<keyword evidence="2" id="KW-0813">Transport</keyword>
<evidence type="ECO:0000313" key="10">
    <source>
        <dbReference type="Proteomes" id="UP000177894"/>
    </source>
</evidence>
<dbReference type="EMBL" id="CP017603">
    <property type="protein sequence ID" value="AOY76815.1"/>
    <property type="molecule type" value="Genomic_DNA"/>
</dbReference>
<dbReference type="PIRSF" id="PIRSF006603">
    <property type="entry name" value="DinF"/>
    <property type="match status" value="1"/>
</dbReference>
<dbReference type="InterPro" id="IPR002528">
    <property type="entry name" value="MATE_fam"/>
</dbReference>
<feature type="transmembrane region" description="Helical" evidence="7">
    <location>
        <begin position="21"/>
        <end position="38"/>
    </location>
</feature>
<keyword evidence="3" id="KW-1003">Cell membrane</keyword>
<evidence type="ECO:0000313" key="11">
    <source>
        <dbReference type="Proteomes" id="UP000192478"/>
    </source>
</evidence>
<dbReference type="RefSeq" id="WP_070969063.1">
    <property type="nucleotide sequence ID" value="NZ_CP017603.1"/>
</dbReference>
<feature type="transmembrane region" description="Helical" evidence="7">
    <location>
        <begin position="397"/>
        <end position="415"/>
    </location>
</feature>
<dbReference type="KEGG" id="cfm:BJL90_13705"/>
<feature type="transmembrane region" description="Helical" evidence="7">
    <location>
        <begin position="102"/>
        <end position="124"/>
    </location>
</feature>
<keyword evidence="5 7" id="KW-1133">Transmembrane helix</keyword>
<evidence type="ECO:0000313" key="8">
    <source>
        <dbReference type="EMBL" id="AOY76815.1"/>
    </source>
</evidence>
<protein>
    <submittedName>
        <fullName evidence="8">MATE family efflux transporter</fullName>
    </submittedName>
    <submittedName>
        <fullName evidence="9">Multidrug export protein MepA</fullName>
    </submittedName>
</protein>
<feature type="transmembrane region" description="Helical" evidence="7">
    <location>
        <begin position="176"/>
        <end position="196"/>
    </location>
</feature>
<keyword evidence="6 7" id="KW-0472">Membrane</keyword>
<comment type="subcellular location">
    <subcellularLocation>
        <location evidence="1">Cell membrane</location>
        <topology evidence="1">Multi-pass membrane protein</topology>
    </subcellularLocation>
</comment>
<proteinExistence type="predicted"/>
<evidence type="ECO:0000256" key="3">
    <source>
        <dbReference type="ARBA" id="ARBA00022475"/>
    </source>
</evidence>
<organism evidence="9 11">
    <name type="scientific">Clostridium formicaceticum</name>
    <dbReference type="NCBI Taxonomy" id="1497"/>
    <lineage>
        <taxon>Bacteria</taxon>
        <taxon>Bacillati</taxon>
        <taxon>Bacillota</taxon>
        <taxon>Clostridia</taxon>
        <taxon>Eubacteriales</taxon>
        <taxon>Clostridiaceae</taxon>
        <taxon>Clostridium</taxon>
    </lineage>
</organism>
<dbReference type="Proteomes" id="UP000177894">
    <property type="component" value="Chromosome"/>
</dbReference>
<name>A0AAC9WH27_9CLOT</name>
<dbReference type="PANTHER" id="PTHR43549:SF2">
    <property type="entry name" value="MULTIDRUG RESISTANCE PROTEIN NORM-RELATED"/>
    <property type="match status" value="1"/>
</dbReference>
<dbReference type="AlphaFoldDB" id="A0AAC9WH27"/>
<gene>
    <name evidence="9" type="primary">mepA_1</name>
    <name evidence="8" type="ORF">BJL90_13705</name>
    <name evidence="9" type="ORF">CLFO_16840</name>
</gene>
<evidence type="ECO:0000256" key="5">
    <source>
        <dbReference type="ARBA" id="ARBA00022989"/>
    </source>
</evidence>
<sequence>MREVLNKKDSKRRKFVLEGDMWQVVLSLSLPLAVYNGFNHLFGFLDTMMAAHIGSEVVSAIAYLSQIKTMIAAIGAGLAVGGGIIVARYYGAGDIKNAKKYVNTLLFLAISIGVILLAFMLPFIKPILRMANTPEELIYVGSNYFAVEIIMIIAIFINSVYIAVEKAKGNTKIILHLNLMVLGIKLILTSLFVYVFNFGITMMAIATLLAHLSLTIIGISNMLRADNVFRLSLKSIDLSPKTLWPIINLALPIFFEKFTFSFGKVIVNSMSTLYGSMVVGALGISNNVAGIATSVANGFQDGEASIISQNLGNKNFDRALEAFKKTLIVCLAIGGIGMLLTGIFIDLIIRIFAKGDLQFAQEIKNILKYEIIALTTLTITSAVMGLLYGFGYTKLTLVINFLRLFLFRIPTLYLLQRFSSLGSESVGIAMMISNGLVGITSIAVCFIVIQKMKREGGNYLILVADS</sequence>
<accession>A0AAC9WH27</accession>
<dbReference type="GO" id="GO:0005886">
    <property type="term" value="C:plasma membrane"/>
    <property type="evidence" value="ECO:0007669"/>
    <property type="project" value="UniProtKB-SubCell"/>
</dbReference>
<evidence type="ECO:0000256" key="2">
    <source>
        <dbReference type="ARBA" id="ARBA00022448"/>
    </source>
</evidence>
<feature type="transmembrane region" description="Helical" evidence="7">
    <location>
        <begin position="427"/>
        <end position="449"/>
    </location>
</feature>
<feature type="transmembrane region" description="Helical" evidence="7">
    <location>
        <begin position="202"/>
        <end position="223"/>
    </location>
</feature>
<feature type="transmembrane region" description="Helical" evidence="7">
    <location>
        <begin position="144"/>
        <end position="164"/>
    </location>
</feature>
<reference evidence="8 10" key="1">
    <citation type="submission" date="2016-10" db="EMBL/GenBank/DDBJ databases">
        <title>Complete Genome Sequence of Acetogen Clostridium formicoaceticum ATCC 27076.</title>
        <authorList>
            <person name="Bao T."/>
            <person name="Cheng C."/>
            <person name="Zhao J."/>
            <person name="Yang S.-T."/>
            <person name="Wang J."/>
            <person name="Wang M."/>
        </authorList>
    </citation>
    <scope>NUCLEOTIDE SEQUENCE [LARGE SCALE GENOMIC DNA]</scope>
    <source>
        <strain evidence="8 10">ATCC 27076</strain>
    </source>
</reference>